<organism evidence="1 2">
    <name type="scientific">Leucobacter albus</name>
    <dbReference type="NCBI Taxonomy" id="272210"/>
    <lineage>
        <taxon>Bacteria</taxon>
        <taxon>Bacillati</taxon>
        <taxon>Actinomycetota</taxon>
        <taxon>Actinomycetes</taxon>
        <taxon>Micrococcales</taxon>
        <taxon>Microbacteriaceae</taxon>
        <taxon>Leucobacter</taxon>
    </lineage>
</organism>
<sequence length="237" mass="25349">MTRLRPCVVSVAVAIVSGMAKRSSARTPRIEPLALNHLTEGEGAALVAGADLDGLRFERLVAPASLAGTTLLECEVTELTADRLDMRGARVLESRLARWAAPTIAAHGSSWRDAELIESRIGALDVTDADVRRLVVEGSKLGWVNLRGSTVHDVVFRNCTFDELDFGGAQLARVAFEDCVTEKLTLTQARADGLDLRGLEFHAIEGLEGLRGATISGEQTQLLAETFAAHFGATVEG</sequence>
<name>A0ABW3TNF4_9MICO</name>
<keyword evidence="2" id="KW-1185">Reference proteome</keyword>
<dbReference type="RefSeq" id="WP_343956986.1">
    <property type="nucleotide sequence ID" value="NZ_BAAAKZ010000001.1"/>
</dbReference>
<reference evidence="2" key="1">
    <citation type="journal article" date="2019" name="Int. J. Syst. Evol. Microbiol.">
        <title>The Global Catalogue of Microorganisms (GCM) 10K type strain sequencing project: providing services to taxonomists for standard genome sequencing and annotation.</title>
        <authorList>
            <consortium name="The Broad Institute Genomics Platform"/>
            <consortium name="The Broad Institute Genome Sequencing Center for Infectious Disease"/>
            <person name="Wu L."/>
            <person name="Ma J."/>
        </authorList>
    </citation>
    <scope>NUCLEOTIDE SEQUENCE [LARGE SCALE GENOMIC DNA]</scope>
    <source>
        <strain evidence="2">CCUG 50213</strain>
    </source>
</reference>
<comment type="caution">
    <text evidence="1">The sequence shown here is derived from an EMBL/GenBank/DDBJ whole genome shotgun (WGS) entry which is preliminary data.</text>
</comment>
<dbReference type="SUPFAM" id="SSF141571">
    <property type="entry name" value="Pentapeptide repeat-like"/>
    <property type="match status" value="1"/>
</dbReference>
<accession>A0ABW3TNF4</accession>
<proteinExistence type="predicted"/>
<evidence type="ECO:0000313" key="1">
    <source>
        <dbReference type="EMBL" id="MFD1201094.1"/>
    </source>
</evidence>
<gene>
    <name evidence="1" type="ORF">ACFQ3U_04215</name>
</gene>
<dbReference type="Proteomes" id="UP001597181">
    <property type="component" value="Unassembled WGS sequence"/>
</dbReference>
<protein>
    <submittedName>
        <fullName evidence="1">Pentapeptide repeat-containing protein</fullName>
    </submittedName>
</protein>
<dbReference type="EMBL" id="JBHTLY010000002">
    <property type="protein sequence ID" value="MFD1201094.1"/>
    <property type="molecule type" value="Genomic_DNA"/>
</dbReference>
<evidence type="ECO:0000313" key="2">
    <source>
        <dbReference type="Proteomes" id="UP001597181"/>
    </source>
</evidence>
<dbReference type="InterPro" id="IPR001646">
    <property type="entry name" value="5peptide_repeat"/>
</dbReference>
<dbReference type="Pfam" id="PF13576">
    <property type="entry name" value="Pentapeptide_3"/>
    <property type="match status" value="1"/>
</dbReference>
<dbReference type="Gene3D" id="2.160.20.80">
    <property type="entry name" value="E3 ubiquitin-protein ligase SopA"/>
    <property type="match status" value="1"/>
</dbReference>